<dbReference type="EMBL" id="AUWU02000005">
    <property type="protein sequence ID" value="KAH0573392.1"/>
    <property type="molecule type" value="Genomic_DNA"/>
</dbReference>
<proteinExistence type="predicted"/>
<sequence length="177" mass="21170">MPVIMIHQIPANIKPHMLRTIIEQHIKCIRFYLRPRELKADNQYEKDGQYECGFFETPDIYEARDFVQKFNGKHITASSKSNTLIRGYVWSIELLNQGWEAVTQKTKDRQQQRDMILQTEMQQLGNLSRQYLEKLQADRNRNKDQMSCEWIRKTVPQKAIPQKVELSLEQIKWTKFL</sequence>
<reference evidence="2" key="2">
    <citation type="submission" date="2020-12" db="EMBL/GenBank/DDBJ databases">
        <title>New Spironucleus salmonicida genome in near-complete chromosomes.</title>
        <authorList>
            <person name="Xu F."/>
            <person name="Kurt Z."/>
            <person name="Jimenez-Gonzalez A."/>
            <person name="Astvaldsson A."/>
            <person name="Andersson J.O."/>
            <person name="Svard S.G."/>
        </authorList>
    </citation>
    <scope>NUCLEOTIDE SEQUENCE</scope>
    <source>
        <strain evidence="2">ATCC 50377</strain>
    </source>
</reference>
<evidence type="ECO:0000313" key="3">
    <source>
        <dbReference type="Proteomes" id="UP000018208"/>
    </source>
</evidence>
<keyword evidence="3" id="KW-1185">Reference proteome</keyword>
<dbReference type="VEuPathDB" id="GiardiaDB:SS50377_25512"/>
<organism evidence="1">
    <name type="scientific">Spironucleus salmonicida</name>
    <dbReference type="NCBI Taxonomy" id="348837"/>
    <lineage>
        <taxon>Eukaryota</taxon>
        <taxon>Metamonada</taxon>
        <taxon>Diplomonadida</taxon>
        <taxon>Hexamitidae</taxon>
        <taxon>Hexamitinae</taxon>
        <taxon>Spironucleus</taxon>
    </lineage>
</organism>
<reference evidence="1 2" key="1">
    <citation type="journal article" date="2014" name="PLoS Genet.">
        <title>The Genome of Spironucleus salmonicida Highlights a Fish Pathogen Adapted to Fluctuating Environments.</title>
        <authorList>
            <person name="Xu F."/>
            <person name="Jerlstrom-Hultqvist J."/>
            <person name="Einarsson E."/>
            <person name="Astvaldsson A."/>
            <person name="Svard S.G."/>
            <person name="Andersson J.O."/>
        </authorList>
    </citation>
    <scope>NUCLEOTIDE SEQUENCE</scope>
    <source>
        <strain evidence="2">ATCC 50377</strain>
    </source>
</reference>
<dbReference type="Proteomes" id="UP000018208">
    <property type="component" value="Unassembled WGS sequence"/>
</dbReference>
<protein>
    <submittedName>
        <fullName evidence="1">Uncharacterized protein</fullName>
    </submittedName>
</protein>
<gene>
    <name evidence="1" type="ORF">SS50377_15079</name>
    <name evidence="2" type="ORF">SS50377_25512</name>
</gene>
<evidence type="ECO:0000313" key="2">
    <source>
        <dbReference type="EMBL" id="KAH0573392.1"/>
    </source>
</evidence>
<dbReference type="AlphaFoldDB" id="V6LL15"/>
<name>V6LL15_9EUKA</name>
<evidence type="ECO:0000313" key="1">
    <source>
        <dbReference type="EMBL" id="EST45058.1"/>
    </source>
</evidence>
<dbReference type="EMBL" id="KI546101">
    <property type="protein sequence ID" value="EST45058.1"/>
    <property type="molecule type" value="Genomic_DNA"/>
</dbReference>
<accession>V6LL15</accession>